<accession>A0A0F8AV23</accession>
<gene>
    <name evidence="2" type="ORF">FK85_27690</name>
</gene>
<sequence>MTATAEYVDDALVVAGVTDADTVAVYTPDGSELATPEGGEYEFRLGPALDAKTIIVAAANTDGVGDGDGDAEGEDADDETVDAETILGEFSGAGTAVERLRL</sequence>
<evidence type="ECO:0000256" key="1">
    <source>
        <dbReference type="SAM" id="MobiDB-lite"/>
    </source>
</evidence>
<dbReference type="EMBL" id="JNFH02000039">
    <property type="protein sequence ID" value="KKF39541.1"/>
    <property type="molecule type" value="Genomic_DNA"/>
</dbReference>
<dbReference type="AlphaFoldDB" id="A0A0F8AV23"/>
<name>A0A0F8AV23_9EURY</name>
<reference evidence="2 3" key="1">
    <citation type="journal article" date="2015" name="Genome Announc.">
        <title>Draft genome sequence of a Halorubrum H3 strain isolated from the burlinskoye salt lake (Altai Krai, Russia).</title>
        <authorList>
            <person name="Rozanov A.S."/>
            <person name="Bryanskaya A.V."/>
            <person name="Malup T.K."/>
            <person name="Kotenko A.V."/>
            <person name="Peltek S.E."/>
        </authorList>
    </citation>
    <scope>NUCLEOTIDE SEQUENCE [LARGE SCALE GENOMIC DNA]</scope>
    <source>
        <strain evidence="2 3">H3</strain>
    </source>
</reference>
<protein>
    <submittedName>
        <fullName evidence="2">Uncharacterized protein</fullName>
    </submittedName>
</protein>
<feature type="region of interest" description="Disordered" evidence="1">
    <location>
        <begin position="61"/>
        <end position="80"/>
    </location>
</feature>
<feature type="compositionally biased region" description="Acidic residues" evidence="1">
    <location>
        <begin position="65"/>
        <end position="80"/>
    </location>
</feature>
<dbReference type="Proteomes" id="UP000053331">
    <property type="component" value="Unassembled WGS sequence"/>
</dbReference>
<organism evidence="2 3">
    <name type="scientific">Halorubrum saccharovorum</name>
    <dbReference type="NCBI Taxonomy" id="2248"/>
    <lineage>
        <taxon>Archaea</taxon>
        <taxon>Methanobacteriati</taxon>
        <taxon>Methanobacteriota</taxon>
        <taxon>Stenosarchaea group</taxon>
        <taxon>Halobacteria</taxon>
        <taxon>Halobacteriales</taxon>
        <taxon>Haloferacaceae</taxon>
        <taxon>Halorubrum</taxon>
    </lineage>
</organism>
<comment type="caution">
    <text evidence="2">The sequence shown here is derived from an EMBL/GenBank/DDBJ whole genome shotgun (WGS) entry which is preliminary data.</text>
</comment>
<keyword evidence="3" id="KW-1185">Reference proteome</keyword>
<proteinExistence type="predicted"/>
<evidence type="ECO:0000313" key="3">
    <source>
        <dbReference type="Proteomes" id="UP000053331"/>
    </source>
</evidence>
<evidence type="ECO:0000313" key="2">
    <source>
        <dbReference type="EMBL" id="KKF39541.1"/>
    </source>
</evidence>